<keyword evidence="5" id="KW-0238">DNA-binding</keyword>
<dbReference type="GeneID" id="24099357"/>
<feature type="domain" description="Zn(2)-C6 fungal-type" evidence="9">
    <location>
        <begin position="38"/>
        <end position="69"/>
    </location>
</feature>
<dbReference type="AlphaFoldDB" id="J4IBD0"/>
<evidence type="ECO:0000259" key="9">
    <source>
        <dbReference type="PROSITE" id="PS50048"/>
    </source>
</evidence>
<dbReference type="Gene3D" id="4.10.240.10">
    <property type="entry name" value="Zn(2)-C6 fungal-type DNA-binding domain"/>
    <property type="match status" value="1"/>
</dbReference>
<dbReference type="EMBL" id="HE797157">
    <property type="protein sequence ID" value="CCM04446.1"/>
    <property type="molecule type" value="Genomic_DNA"/>
</dbReference>
<keyword evidence="11" id="KW-1185">Reference proteome</keyword>
<evidence type="ECO:0000256" key="2">
    <source>
        <dbReference type="ARBA" id="ARBA00022723"/>
    </source>
</evidence>
<dbReference type="PANTHER" id="PTHR31313">
    <property type="entry name" value="TY1 ENHANCER ACTIVATOR"/>
    <property type="match status" value="1"/>
</dbReference>
<evidence type="ECO:0000256" key="5">
    <source>
        <dbReference type="ARBA" id="ARBA00023125"/>
    </source>
</evidence>
<dbReference type="GO" id="GO:0000981">
    <property type="term" value="F:DNA-binding transcription factor activity, RNA polymerase II-specific"/>
    <property type="evidence" value="ECO:0007669"/>
    <property type="project" value="InterPro"/>
</dbReference>
<dbReference type="STRING" id="599839.J4IBD0"/>
<gene>
    <name evidence="10" type="ORF">FIBRA_06626</name>
</gene>
<dbReference type="InterPro" id="IPR001138">
    <property type="entry name" value="Zn2Cys6_DnaBD"/>
</dbReference>
<dbReference type="PROSITE" id="PS00463">
    <property type="entry name" value="ZN2_CY6_FUNGAL_1"/>
    <property type="match status" value="1"/>
</dbReference>
<dbReference type="GO" id="GO:0003677">
    <property type="term" value="F:DNA binding"/>
    <property type="evidence" value="ECO:0007669"/>
    <property type="project" value="UniProtKB-KW"/>
</dbReference>
<sequence>MSNLTDYAYDLRPYPGNSDDDPDPGSFSFKTIKRGTRACDRCRKLKSKCEPTTGDKCKNCAAANISCTFQGPSFKRGPPKGYIHAIEQRWHQVECILATIMVTPQAQDIISELRSDPFSRAILDRVESGPYGPGAREHQSQTSKSENFYATIMGAPDANARDDRRVRRQSRLTREIVSIEDSNMFATPTKEWQEQLMRRLAGGRVSEYHSVTPVYRNASPASYSSSSRHQESVSPNLGPERQRRKLETTYVPDQSVLHSDRGEEISDEPYSTLDEVDDTTDSFGHLALDDHKEIRYHGHASGLPLLARSEHKDGGRKPDALWNFPELKQEALSEDFHSNDAEDATEIPLPPMETQQHLINLYFTYVHPFFPVIHKQYFMSDFSTSQSMDSQHCAGRPAAITKRMQKMNKLLLLAMFSIAARFWDNKLPGSQSEDMLNEGVSYAMRARQILNNIYQFSQPSTVQALLLLGIREFGIGSMEQGWLYSGMALRMAIDLGMNRNADKWTSNGRELFTPVEKQRRKQIWWSCCMTDKLSAMWMGRPIMFRANDYSTLIPDLNDSEEYEVWQPYPPDALGHDFSPKPAKLMSCFQKQCELSVIITDIMDRIYPVRPSSDTPRRTLLQQLEARLHNWLFGLPDSFRYSTTSSLHTPSPHVLVLHMEYCSAVLLLHRAFIPSPRSHPTNEGSLQVDPIPLKSFDICQSAASHISSIVTVYHEKYGLNSAPAFVSIYLQTAGIMHIITLTRQPRNTQATIGLRQCTEALEHMQRVWPSASRVRNLLEGAQVKQDQTSLSIQDNALRRKRSMGEAMGSEKNSVDIDRMPSGGVYSESEFSYPGPTYDEDASARLMYHTLGLDTGVDDSISYPGYQWWPSDATFDENFMQDNLADASSIAHASVNGVNMPAGAFTFDQNHFTPDFIQGVHYPILDTSHLFASHSHTTYNPDSRHPN</sequence>
<dbReference type="InterPro" id="IPR007219">
    <property type="entry name" value="XnlR_reg_dom"/>
</dbReference>
<dbReference type="CDD" id="cd12148">
    <property type="entry name" value="fungal_TF_MHR"/>
    <property type="match status" value="1"/>
</dbReference>
<keyword evidence="3" id="KW-0862">Zinc</keyword>
<keyword evidence="4" id="KW-0805">Transcription regulation</keyword>
<name>J4IBD0_9APHY</name>
<dbReference type="PANTHER" id="PTHR31313:SF78">
    <property type="entry name" value="TRANSCRIPTION FACTOR DOMAIN-CONTAINING PROTEIN"/>
    <property type="match status" value="1"/>
</dbReference>
<evidence type="ECO:0000256" key="4">
    <source>
        <dbReference type="ARBA" id="ARBA00023015"/>
    </source>
</evidence>
<dbReference type="GO" id="GO:0006351">
    <property type="term" value="P:DNA-templated transcription"/>
    <property type="evidence" value="ECO:0007669"/>
    <property type="project" value="InterPro"/>
</dbReference>
<dbReference type="RefSeq" id="XP_012183729.1">
    <property type="nucleotide sequence ID" value="XM_012328339.1"/>
</dbReference>
<dbReference type="CDD" id="cd00067">
    <property type="entry name" value="GAL4"/>
    <property type="match status" value="1"/>
</dbReference>
<dbReference type="SMART" id="SM00066">
    <property type="entry name" value="GAL4"/>
    <property type="match status" value="1"/>
</dbReference>
<evidence type="ECO:0000256" key="6">
    <source>
        <dbReference type="ARBA" id="ARBA00023163"/>
    </source>
</evidence>
<keyword evidence="7" id="KW-0539">Nucleus</keyword>
<reference evidence="10 11" key="1">
    <citation type="journal article" date="2012" name="Appl. Environ. Microbiol.">
        <title>Short-read sequencing for genomic analysis of the brown rot fungus Fibroporia radiculosa.</title>
        <authorList>
            <person name="Tang J.D."/>
            <person name="Perkins A.D."/>
            <person name="Sonstegard T.S."/>
            <person name="Schroeder S.G."/>
            <person name="Burgess S.C."/>
            <person name="Diehl S.V."/>
        </authorList>
    </citation>
    <scope>NUCLEOTIDE SEQUENCE [LARGE SCALE GENOMIC DNA]</scope>
    <source>
        <strain evidence="10 11">TFFH 294</strain>
    </source>
</reference>
<evidence type="ECO:0000256" key="1">
    <source>
        <dbReference type="ARBA" id="ARBA00004123"/>
    </source>
</evidence>
<dbReference type="SUPFAM" id="SSF57701">
    <property type="entry name" value="Zn2/Cys6 DNA-binding domain"/>
    <property type="match status" value="1"/>
</dbReference>
<feature type="compositionally biased region" description="Low complexity" evidence="8">
    <location>
        <begin position="218"/>
        <end position="227"/>
    </location>
</feature>
<dbReference type="HOGENOM" id="CLU_004748_1_0_1"/>
<dbReference type="GO" id="GO:0008270">
    <property type="term" value="F:zinc ion binding"/>
    <property type="evidence" value="ECO:0007669"/>
    <property type="project" value="InterPro"/>
</dbReference>
<feature type="region of interest" description="Disordered" evidence="8">
    <location>
        <begin position="218"/>
        <end position="266"/>
    </location>
</feature>
<evidence type="ECO:0000313" key="11">
    <source>
        <dbReference type="Proteomes" id="UP000006352"/>
    </source>
</evidence>
<protein>
    <recommendedName>
        <fullName evidence="9">Zn(2)-C6 fungal-type domain-containing protein</fullName>
    </recommendedName>
</protein>
<comment type="subcellular location">
    <subcellularLocation>
        <location evidence="1">Nucleus</location>
    </subcellularLocation>
</comment>
<dbReference type="Pfam" id="PF00172">
    <property type="entry name" value="Zn_clus"/>
    <property type="match status" value="1"/>
</dbReference>
<dbReference type="InterPro" id="IPR036864">
    <property type="entry name" value="Zn2-C6_fun-type_DNA-bd_sf"/>
</dbReference>
<keyword evidence="2" id="KW-0479">Metal-binding</keyword>
<evidence type="ECO:0000256" key="8">
    <source>
        <dbReference type="SAM" id="MobiDB-lite"/>
    </source>
</evidence>
<dbReference type="SMART" id="SM00906">
    <property type="entry name" value="Fungal_trans"/>
    <property type="match status" value="1"/>
</dbReference>
<dbReference type="OrthoDB" id="2123952at2759"/>
<organism evidence="10 11">
    <name type="scientific">Fibroporia radiculosa</name>
    <dbReference type="NCBI Taxonomy" id="599839"/>
    <lineage>
        <taxon>Eukaryota</taxon>
        <taxon>Fungi</taxon>
        <taxon>Dikarya</taxon>
        <taxon>Basidiomycota</taxon>
        <taxon>Agaricomycotina</taxon>
        <taxon>Agaricomycetes</taxon>
        <taxon>Polyporales</taxon>
        <taxon>Fibroporiaceae</taxon>
        <taxon>Fibroporia</taxon>
    </lineage>
</organism>
<dbReference type="InParanoid" id="J4IBD0"/>
<dbReference type="GO" id="GO:0005634">
    <property type="term" value="C:nucleus"/>
    <property type="evidence" value="ECO:0007669"/>
    <property type="project" value="UniProtKB-SubCell"/>
</dbReference>
<proteinExistence type="predicted"/>
<dbReference type="PROSITE" id="PS50048">
    <property type="entry name" value="ZN2_CY6_FUNGAL_2"/>
    <property type="match status" value="1"/>
</dbReference>
<dbReference type="Pfam" id="PF04082">
    <property type="entry name" value="Fungal_trans"/>
    <property type="match status" value="1"/>
</dbReference>
<dbReference type="Proteomes" id="UP000006352">
    <property type="component" value="Unassembled WGS sequence"/>
</dbReference>
<dbReference type="InterPro" id="IPR051615">
    <property type="entry name" value="Transcr_Regulatory_Elem"/>
</dbReference>
<evidence type="ECO:0000313" key="10">
    <source>
        <dbReference type="EMBL" id="CCM04446.1"/>
    </source>
</evidence>
<accession>J4IBD0</accession>
<keyword evidence="6" id="KW-0804">Transcription</keyword>
<evidence type="ECO:0000256" key="7">
    <source>
        <dbReference type="ARBA" id="ARBA00023242"/>
    </source>
</evidence>
<feature type="region of interest" description="Disordered" evidence="8">
    <location>
        <begin position="1"/>
        <end position="26"/>
    </location>
</feature>
<evidence type="ECO:0000256" key="3">
    <source>
        <dbReference type="ARBA" id="ARBA00022833"/>
    </source>
</evidence>